<evidence type="ECO:0000313" key="4">
    <source>
        <dbReference type="EMBL" id="MRG59234.1"/>
    </source>
</evidence>
<dbReference type="GO" id="GO:0003700">
    <property type="term" value="F:DNA-binding transcription factor activity"/>
    <property type="evidence" value="ECO:0007669"/>
    <property type="project" value="TreeGrafter"/>
</dbReference>
<evidence type="ECO:0000313" key="5">
    <source>
        <dbReference type="Proteomes" id="UP000431080"/>
    </source>
</evidence>
<dbReference type="PROSITE" id="PS50977">
    <property type="entry name" value="HTH_TETR_2"/>
    <property type="match status" value="1"/>
</dbReference>
<evidence type="ECO:0000256" key="1">
    <source>
        <dbReference type="ARBA" id="ARBA00023125"/>
    </source>
</evidence>
<feature type="domain" description="HTH tetR-type" evidence="3">
    <location>
        <begin position="17"/>
        <end position="75"/>
    </location>
</feature>
<reference evidence="4 5" key="1">
    <citation type="submission" date="2019-10" db="EMBL/GenBank/DDBJ databases">
        <authorList>
            <person name="Nie G."/>
            <person name="Ming H."/>
            <person name="Yi B."/>
        </authorList>
    </citation>
    <scope>NUCLEOTIDE SEQUENCE [LARGE SCALE GENOMIC DNA]</scope>
    <source>
        <strain evidence="4 5">CFH 90414</strain>
    </source>
</reference>
<accession>A0A6I2F4F5</accession>
<organism evidence="4 5">
    <name type="scientific">Agromyces agglutinans</name>
    <dbReference type="NCBI Taxonomy" id="2662258"/>
    <lineage>
        <taxon>Bacteria</taxon>
        <taxon>Bacillati</taxon>
        <taxon>Actinomycetota</taxon>
        <taxon>Actinomycetes</taxon>
        <taxon>Micrococcales</taxon>
        <taxon>Microbacteriaceae</taxon>
        <taxon>Agromyces</taxon>
    </lineage>
</organism>
<dbReference type="PANTHER" id="PTHR30055:SF209">
    <property type="entry name" value="POSSIBLE TRANSCRIPTIONAL REGULATORY PROTEIN (PROBABLY TETR-FAMILY)"/>
    <property type="match status" value="1"/>
</dbReference>
<dbReference type="Gene3D" id="1.10.357.10">
    <property type="entry name" value="Tetracycline Repressor, domain 2"/>
    <property type="match status" value="1"/>
</dbReference>
<comment type="caution">
    <text evidence="4">The sequence shown here is derived from an EMBL/GenBank/DDBJ whole genome shotgun (WGS) entry which is preliminary data.</text>
</comment>
<feature type="DNA-binding region" description="H-T-H motif" evidence="2">
    <location>
        <begin position="38"/>
        <end position="57"/>
    </location>
</feature>
<evidence type="ECO:0000256" key="2">
    <source>
        <dbReference type="PROSITE-ProRule" id="PRU00335"/>
    </source>
</evidence>
<name>A0A6I2F4F5_9MICO</name>
<dbReference type="InterPro" id="IPR036271">
    <property type="entry name" value="Tet_transcr_reg_TetR-rel_C_sf"/>
</dbReference>
<dbReference type="AlphaFoldDB" id="A0A6I2F4F5"/>
<dbReference type="SUPFAM" id="SSF48498">
    <property type="entry name" value="Tetracyclin repressor-like, C-terminal domain"/>
    <property type="match status" value="1"/>
</dbReference>
<sequence>MPTSVDAGRRAPRRDAAENRESLLAAAAGALAEASDASLEAIARSAGLTRRAVYGHFANRDELVIALVDRGTRRLNRIATGVHHPDAPVALALLGARLWDAVEHVRLLAAMAVRDPYVDRVAAALAPVRAELLAIVERGGRDGSLRGDVPPAVLARLIEQSALAVLAEAGRPAAELAAGDARRLVMLAVLGTAGLSWTEAGELIQTTTELAPEPAEATAP</sequence>
<dbReference type="InterPro" id="IPR001647">
    <property type="entry name" value="HTH_TetR"/>
</dbReference>
<dbReference type="PANTHER" id="PTHR30055">
    <property type="entry name" value="HTH-TYPE TRANSCRIPTIONAL REGULATOR RUTR"/>
    <property type="match status" value="1"/>
</dbReference>
<dbReference type="RefSeq" id="WP_153683676.1">
    <property type="nucleotide sequence ID" value="NZ_WJIF01000002.1"/>
</dbReference>
<dbReference type="SUPFAM" id="SSF46689">
    <property type="entry name" value="Homeodomain-like"/>
    <property type="match status" value="1"/>
</dbReference>
<proteinExistence type="predicted"/>
<dbReference type="InterPro" id="IPR009057">
    <property type="entry name" value="Homeodomain-like_sf"/>
</dbReference>
<dbReference type="Proteomes" id="UP000431080">
    <property type="component" value="Unassembled WGS sequence"/>
</dbReference>
<dbReference type="EMBL" id="WJIF01000002">
    <property type="protein sequence ID" value="MRG59234.1"/>
    <property type="molecule type" value="Genomic_DNA"/>
</dbReference>
<dbReference type="GO" id="GO:0000976">
    <property type="term" value="F:transcription cis-regulatory region binding"/>
    <property type="evidence" value="ECO:0007669"/>
    <property type="project" value="TreeGrafter"/>
</dbReference>
<dbReference type="InterPro" id="IPR050109">
    <property type="entry name" value="HTH-type_TetR-like_transc_reg"/>
</dbReference>
<keyword evidence="1 2" id="KW-0238">DNA-binding</keyword>
<evidence type="ECO:0000259" key="3">
    <source>
        <dbReference type="PROSITE" id="PS50977"/>
    </source>
</evidence>
<protein>
    <submittedName>
        <fullName evidence="4">TetR family transcriptional regulator</fullName>
    </submittedName>
</protein>
<gene>
    <name evidence="4" type="ORF">GE115_05030</name>
</gene>
<keyword evidence="5" id="KW-1185">Reference proteome</keyword>
<dbReference type="Pfam" id="PF00440">
    <property type="entry name" value="TetR_N"/>
    <property type="match status" value="1"/>
</dbReference>